<sequence length="141" mass="16019">MANRFRGFARMLSTAKNSTSKGGLGGRMFSSEAKKSTKIPKYDVPNDYFMSDRMKVIFAGKDYHSLTPAQRIKIINRHVDIEMIKSISCGAAVALTLCHLYGYFAYGFYPFQEDPLGENKDYRSRLMELKALRARNGLLDE</sequence>
<comment type="caution">
    <text evidence="2">The sequence shown here is derived from an EMBL/GenBank/DDBJ whole genome shotgun (WGS) entry which is preliminary data.</text>
</comment>
<protein>
    <submittedName>
        <fullName evidence="2">Uncharacterized protein</fullName>
    </submittedName>
</protein>
<organism evidence="2 3">
    <name type="scientific">Papaver nudicaule</name>
    <name type="common">Iceland poppy</name>
    <dbReference type="NCBI Taxonomy" id="74823"/>
    <lineage>
        <taxon>Eukaryota</taxon>
        <taxon>Viridiplantae</taxon>
        <taxon>Streptophyta</taxon>
        <taxon>Embryophyta</taxon>
        <taxon>Tracheophyta</taxon>
        <taxon>Spermatophyta</taxon>
        <taxon>Magnoliopsida</taxon>
        <taxon>Ranunculales</taxon>
        <taxon>Papaveraceae</taxon>
        <taxon>Papaveroideae</taxon>
        <taxon>Papaver</taxon>
    </lineage>
</organism>
<name>A0AA41VZ17_PAPNU</name>
<proteinExistence type="predicted"/>
<evidence type="ECO:0000256" key="1">
    <source>
        <dbReference type="SAM" id="Phobius"/>
    </source>
</evidence>
<dbReference type="EMBL" id="JAJJMA010323345">
    <property type="protein sequence ID" value="MCL7050066.1"/>
    <property type="molecule type" value="Genomic_DNA"/>
</dbReference>
<feature type="transmembrane region" description="Helical" evidence="1">
    <location>
        <begin position="87"/>
        <end position="109"/>
    </location>
</feature>
<dbReference type="Proteomes" id="UP001177140">
    <property type="component" value="Unassembled WGS sequence"/>
</dbReference>
<gene>
    <name evidence="2" type="ORF">MKW94_022402</name>
</gene>
<accession>A0AA41VZ17</accession>
<keyword evidence="1" id="KW-0472">Membrane</keyword>
<keyword evidence="1" id="KW-0812">Transmembrane</keyword>
<evidence type="ECO:0000313" key="3">
    <source>
        <dbReference type="Proteomes" id="UP001177140"/>
    </source>
</evidence>
<keyword evidence="3" id="KW-1185">Reference proteome</keyword>
<reference evidence="2" key="1">
    <citation type="submission" date="2022-03" db="EMBL/GenBank/DDBJ databases">
        <title>A functionally conserved STORR gene fusion in Papaver species that diverged 16.8 million years ago.</title>
        <authorList>
            <person name="Catania T."/>
        </authorList>
    </citation>
    <scope>NUCLEOTIDE SEQUENCE</scope>
    <source>
        <strain evidence="2">S-191538</strain>
    </source>
</reference>
<evidence type="ECO:0000313" key="2">
    <source>
        <dbReference type="EMBL" id="MCL7050066.1"/>
    </source>
</evidence>
<dbReference type="AlphaFoldDB" id="A0AA41VZ17"/>
<keyword evidence="1" id="KW-1133">Transmembrane helix</keyword>